<proteinExistence type="predicted"/>
<dbReference type="AlphaFoldDB" id="A0AAV1QUR9"/>
<keyword evidence="2" id="KW-1185">Reference proteome</keyword>
<organism evidence="1 2">
    <name type="scientific">Dovyalis caffra</name>
    <dbReference type="NCBI Taxonomy" id="77055"/>
    <lineage>
        <taxon>Eukaryota</taxon>
        <taxon>Viridiplantae</taxon>
        <taxon>Streptophyta</taxon>
        <taxon>Embryophyta</taxon>
        <taxon>Tracheophyta</taxon>
        <taxon>Spermatophyta</taxon>
        <taxon>Magnoliopsida</taxon>
        <taxon>eudicotyledons</taxon>
        <taxon>Gunneridae</taxon>
        <taxon>Pentapetalae</taxon>
        <taxon>rosids</taxon>
        <taxon>fabids</taxon>
        <taxon>Malpighiales</taxon>
        <taxon>Salicaceae</taxon>
        <taxon>Flacourtieae</taxon>
        <taxon>Dovyalis</taxon>
    </lineage>
</organism>
<protein>
    <submittedName>
        <fullName evidence="1">Uncharacterized protein</fullName>
    </submittedName>
</protein>
<dbReference type="Proteomes" id="UP001314170">
    <property type="component" value="Unassembled WGS sequence"/>
</dbReference>
<sequence length="66" mass="7186">RGGCIGWGGHSDGAIQVTSNVVVEVARRGRRNRDDGGGSLFLRANDLSDAFNPLFYIPQPRDKTLE</sequence>
<reference evidence="1 2" key="1">
    <citation type="submission" date="2024-01" db="EMBL/GenBank/DDBJ databases">
        <authorList>
            <person name="Waweru B."/>
        </authorList>
    </citation>
    <scope>NUCLEOTIDE SEQUENCE [LARGE SCALE GENOMIC DNA]</scope>
</reference>
<evidence type="ECO:0000313" key="2">
    <source>
        <dbReference type="Proteomes" id="UP001314170"/>
    </source>
</evidence>
<feature type="non-terminal residue" evidence="1">
    <location>
        <position position="1"/>
    </location>
</feature>
<feature type="non-terminal residue" evidence="1">
    <location>
        <position position="66"/>
    </location>
</feature>
<evidence type="ECO:0000313" key="1">
    <source>
        <dbReference type="EMBL" id="CAK7324530.1"/>
    </source>
</evidence>
<accession>A0AAV1QUR9</accession>
<name>A0AAV1QUR9_9ROSI</name>
<comment type="caution">
    <text evidence="1">The sequence shown here is derived from an EMBL/GenBank/DDBJ whole genome shotgun (WGS) entry which is preliminary data.</text>
</comment>
<dbReference type="EMBL" id="CAWUPB010000351">
    <property type="protein sequence ID" value="CAK7324530.1"/>
    <property type="molecule type" value="Genomic_DNA"/>
</dbReference>
<gene>
    <name evidence="1" type="ORF">DCAF_LOCUS2178</name>
</gene>